<name>E6KKY7_STROR</name>
<protein>
    <submittedName>
        <fullName evidence="1">Uncharacterized protein</fullName>
    </submittedName>
</protein>
<dbReference type="HOGENOM" id="CLU_3048401_0_0_9"/>
<accession>E6KKY7</accession>
<reference evidence="1 2" key="1">
    <citation type="submission" date="2010-11" db="EMBL/GenBank/DDBJ databases">
        <authorList>
            <person name="Muzny D."/>
            <person name="Qin X."/>
            <person name="Deng J."/>
            <person name="Jiang H."/>
            <person name="Liu Y."/>
            <person name="Qu J."/>
            <person name="Song X.-Z."/>
            <person name="Zhang L."/>
            <person name="Thornton R."/>
            <person name="Coyle M."/>
            <person name="Francisco L."/>
            <person name="Jackson L."/>
            <person name="Javaid M."/>
            <person name="Korchina V."/>
            <person name="Kovar C."/>
            <person name="Mata R."/>
            <person name="Mathew T."/>
            <person name="Ngo R."/>
            <person name="Nguyen L."/>
            <person name="Nguyen N."/>
            <person name="Okwuonu G."/>
            <person name="Ongeri F."/>
            <person name="Pham C."/>
            <person name="Simmons D."/>
            <person name="Wilczek-Boney K."/>
            <person name="Hale W."/>
            <person name="Jakkamsetti A."/>
            <person name="Pham P."/>
            <person name="Ruth R."/>
            <person name="San Lucas F."/>
            <person name="Warren J."/>
            <person name="Zhang J."/>
            <person name="Zhao Z."/>
            <person name="Zhou C."/>
            <person name="Zhu D."/>
            <person name="Lee S."/>
            <person name="Bess C."/>
            <person name="Blankenburg K."/>
            <person name="Forbes L."/>
            <person name="Fu Q."/>
            <person name="Gubbala S."/>
            <person name="Hirani K."/>
            <person name="Jayaseelan J.C."/>
            <person name="Lara F."/>
            <person name="Munidasa M."/>
            <person name="Palculict T."/>
            <person name="Patil S."/>
            <person name="Pu L.-L."/>
            <person name="Saada N."/>
            <person name="Tang L."/>
            <person name="Weissenberger G."/>
            <person name="Zhu Y."/>
            <person name="Hemphill L."/>
            <person name="Shang Y."/>
            <person name="Youmans B."/>
            <person name="Ayvaz T."/>
            <person name="Ross M."/>
            <person name="Santibanez J."/>
            <person name="Aqrawi P."/>
            <person name="Gross S."/>
            <person name="Joshi V."/>
            <person name="Fowler G."/>
            <person name="Nazareth L."/>
            <person name="Reid J."/>
            <person name="Worley K."/>
            <person name="Petrosino J."/>
            <person name="Highlander S."/>
            <person name="Gibbs R."/>
        </authorList>
    </citation>
    <scope>NUCLEOTIDE SEQUENCE [LARGE SCALE GENOMIC DNA]</scope>
    <source>
        <strain evidence="1 2">ATCC 49296</strain>
    </source>
</reference>
<organism evidence="1 2">
    <name type="scientific">Streptococcus oralis ATCC 49296</name>
    <dbReference type="NCBI Taxonomy" id="888049"/>
    <lineage>
        <taxon>Bacteria</taxon>
        <taxon>Bacillati</taxon>
        <taxon>Bacillota</taxon>
        <taxon>Bacilli</taxon>
        <taxon>Lactobacillales</taxon>
        <taxon>Streptococcaceae</taxon>
        <taxon>Streptococcus</taxon>
    </lineage>
</organism>
<evidence type="ECO:0000313" key="1">
    <source>
        <dbReference type="EMBL" id="EFU63629.1"/>
    </source>
</evidence>
<dbReference type="Proteomes" id="UP000004500">
    <property type="component" value="Unassembled WGS sequence"/>
</dbReference>
<dbReference type="EMBL" id="AEPO01000010">
    <property type="protein sequence ID" value="EFU63629.1"/>
    <property type="molecule type" value="Genomic_DNA"/>
</dbReference>
<gene>
    <name evidence="1" type="ORF">HMPREF8578_0902</name>
</gene>
<comment type="caution">
    <text evidence="1">The sequence shown here is derived from an EMBL/GenBank/DDBJ whole genome shotgun (WGS) entry which is preliminary data.</text>
</comment>
<dbReference type="AlphaFoldDB" id="E6KKY7"/>
<proteinExistence type="predicted"/>
<evidence type="ECO:0000313" key="2">
    <source>
        <dbReference type="Proteomes" id="UP000004500"/>
    </source>
</evidence>
<sequence>MRVSDIPEVEGAAAVVAAQVEVEVVLADHHTTTTALDMDHPLVALPTHSKWDWYS</sequence>